<gene>
    <name evidence="5" type="ORF">M6B38_352605</name>
</gene>
<dbReference type="Pfam" id="PF01535">
    <property type="entry name" value="PPR"/>
    <property type="match status" value="2"/>
</dbReference>
<dbReference type="GO" id="GO:0003723">
    <property type="term" value="F:RNA binding"/>
    <property type="evidence" value="ECO:0007669"/>
    <property type="project" value="InterPro"/>
</dbReference>
<dbReference type="InterPro" id="IPR046960">
    <property type="entry name" value="PPR_At4g14850-like_plant"/>
</dbReference>
<dbReference type="Pfam" id="PF13041">
    <property type="entry name" value="PPR_2"/>
    <property type="match status" value="1"/>
</dbReference>
<dbReference type="PANTHER" id="PTHR47926">
    <property type="entry name" value="PENTATRICOPEPTIDE REPEAT-CONTAINING PROTEIN"/>
    <property type="match status" value="1"/>
</dbReference>
<dbReference type="FunFam" id="1.25.40.10:FF:000366">
    <property type="entry name" value="Pentatricopeptide (PPR) repeat-containing protein"/>
    <property type="match status" value="1"/>
</dbReference>
<dbReference type="InterPro" id="IPR002885">
    <property type="entry name" value="PPR_rpt"/>
</dbReference>
<comment type="caution">
    <text evidence="5">The sequence shown here is derived from an EMBL/GenBank/DDBJ whole genome shotgun (WGS) entry which is preliminary data.</text>
</comment>
<evidence type="ECO:0000256" key="2">
    <source>
        <dbReference type="PROSITE-ProRule" id="PRU00708"/>
    </source>
</evidence>
<dbReference type="GO" id="GO:0009451">
    <property type="term" value="P:RNA modification"/>
    <property type="evidence" value="ECO:0007669"/>
    <property type="project" value="InterPro"/>
</dbReference>
<dbReference type="Gene3D" id="1.25.40.10">
    <property type="entry name" value="Tetratricopeptide repeat domain"/>
    <property type="match status" value="2"/>
</dbReference>
<evidence type="ECO:0000313" key="6">
    <source>
        <dbReference type="Proteomes" id="UP001140949"/>
    </source>
</evidence>
<accession>A0AAX6GRL1</accession>
<feature type="domain" description="DYW" evidence="4">
    <location>
        <begin position="340"/>
        <end position="432"/>
    </location>
</feature>
<protein>
    <submittedName>
        <fullName evidence="5">Pentatricopeptide repeat-containing protein</fullName>
    </submittedName>
</protein>
<evidence type="ECO:0000256" key="1">
    <source>
        <dbReference type="ARBA" id="ARBA00022737"/>
    </source>
</evidence>
<keyword evidence="1" id="KW-0677">Repeat</keyword>
<reference evidence="5" key="1">
    <citation type="journal article" date="2023" name="GigaByte">
        <title>Genome assembly of the bearded iris, Iris pallida Lam.</title>
        <authorList>
            <person name="Bruccoleri R.E."/>
            <person name="Oakeley E.J."/>
            <person name="Faust A.M.E."/>
            <person name="Altorfer M."/>
            <person name="Dessus-Babus S."/>
            <person name="Burckhardt D."/>
            <person name="Oertli M."/>
            <person name="Naumann U."/>
            <person name="Petersen F."/>
            <person name="Wong J."/>
        </authorList>
    </citation>
    <scope>NUCLEOTIDE SEQUENCE</scope>
    <source>
        <strain evidence="5">GSM-AAB239-AS_SAM_17_03QT</strain>
    </source>
</reference>
<dbReference type="NCBIfam" id="TIGR00756">
    <property type="entry name" value="PPR"/>
    <property type="match status" value="2"/>
</dbReference>
<dbReference type="InterPro" id="IPR046848">
    <property type="entry name" value="E_motif"/>
</dbReference>
<feature type="region of interest" description="Disordered" evidence="3">
    <location>
        <begin position="1"/>
        <end position="35"/>
    </location>
</feature>
<dbReference type="InterPro" id="IPR011990">
    <property type="entry name" value="TPR-like_helical_dom_sf"/>
</dbReference>
<dbReference type="InterPro" id="IPR046849">
    <property type="entry name" value="E2_motif"/>
</dbReference>
<evidence type="ECO:0000256" key="3">
    <source>
        <dbReference type="SAM" id="MobiDB-lite"/>
    </source>
</evidence>
<dbReference type="GO" id="GO:0008270">
    <property type="term" value="F:zinc ion binding"/>
    <property type="evidence" value="ECO:0007669"/>
    <property type="project" value="InterPro"/>
</dbReference>
<proteinExistence type="predicted"/>
<feature type="compositionally biased region" description="Low complexity" evidence="3">
    <location>
        <begin position="19"/>
        <end position="35"/>
    </location>
</feature>
<keyword evidence="6" id="KW-1185">Reference proteome</keyword>
<dbReference type="EMBL" id="JANAVB010017196">
    <property type="protein sequence ID" value="KAJ6830878.1"/>
    <property type="molecule type" value="Genomic_DNA"/>
</dbReference>
<sequence>MRSWVRQTIRPPPTPTPTHPSSRNSLLAAASSSPSPLATTLPLFRTMLASSSQTPNEATLVPVIVACGAAAALAEGVWAHCYVLRNGLQANRFLRTALVDMYSRCGRLDLAESVFDGSTSAAAADTTSYNAMIRAYGTHGRGTSAVRLFDRMGAEGVRVDAATLVVVMSACAHAGLVDRGREIFDGMERRFGIWPGDEHYGCLVDLLGRAGRLEEAEKVVREMPVKPSAIVYRSLLGACRRHNDSEMGERMIADLLRLEPEHGGNYVLQSNMYADANRWNDVGRVRKAMKEKGIDKTPGLSLVELDGALHEFVMGDRTHPCSKEIYAMLDEMGRRLHEAGYRPKTKGVLFDMEEEDKEDALSYHNERLAIAFALVASDSSAPIRITKNLRVCADCHSTIKLISSIYQREILMRDRSRFHHFKNGACSCSDYW</sequence>
<dbReference type="PANTHER" id="PTHR47926:SF450">
    <property type="entry name" value="DYW DOMAIN-CONTAINING PROTEIN"/>
    <property type="match status" value="1"/>
</dbReference>
<dbReference type="Pfam" id="PF20430">
    <property type="entry name" value="Eplus_motif"/>
    <property type="match status" value="1"/>
</dbReference>
<evidence type="ECO:0000313" key="5">
    <source>
        <dbReference type="EMBL" id="KAJ6830878.1"/>
    </source>
</evidence>
<reference evidence="5" key="2">
    <citation type="submission" date="2023-04" db="EMBL/GenBank/DDBJ databases">
        <authorList>
            <person name="Bruccoleri R.E."/>
            <person name="Oakeley E.J."/>
            <person name="Faust A.-M."/>
            <person name="Dessus-Babus S."/>
            <person name="Altorfer M."/>
            <person name="Burckhardt D."/>
            <person name="Oertli M."/>
            <person name="Naumann U."/>
            <person name="Petersen F."/>
            <person name="Wong J."/>
        </authorList>
    </citation>
    <scope>NUCLEOTIDE SEQUENCE</scope>
    <source>
        <strain evidence="5">GSM-AAB239-AS_SAM_17_03QT</strain>
        <tissue evidence="5">Leaf</tissue>
    </source>
</reference>
<evidence type="ECO:0000259" key="4">
    <source>
        <dbReference type="Pfam" id="PF14432"/>
    </source>
</evidence>
<dbReference type="PROSITE" id="PS51375">
    <property type="entry name" value="PPR"/>
    <property type="match status" value="1"/>
</dbReference>
<dbReference type="Proteomes" id="UP001140949">
    <property type="component" value="Unassembled WGS sequence"/>
</dbReference>
<dbReference type="InterPro" id="IPR032867">
    <property type="entry name" value="DYW_dom"/>
</dbReference>
<dbReference type="Pfam" id="PF14432">
    <property type="entry name" value="DYW_deaminase"/>
    <property type="match status" value="1"/>
</dbReference>
<feature type="repeat" description="PPR" evidence="2">
    <location>
        <begin position="125"/>
        <end position="159"/>
    </location>
</feature>
<name>A0AAX6GRL1_IRIPA</name>
<organism evidence="5 6">
    <name type="scientific">Iris pallida</name>
    <name type="common">Sweet iris</name>
    <dbReference type="NCBI Taxonomy" id="29817"/>
    <lineage>
        <taxon>Eukaryota</taxon>
        <taxon>Viridiplantae</taxon>
        <taxon>Streptophyta</taxon>
        <taxon>Embryophyta</taxon>
        <taxon>Tracheophyta</taxon>
        <taxon>Spermatophyta</taxon>
        <taxon>Magnoliopsida</taxon>
        <taxon>Liliopsida</taxon>
        <taxon>Asparagales</taxon>
        <taxon>Iridaceae</taxon>
        <taxon>Iridoideae</taxon>
        <taxon>Irideae</taxon>
        <taxon>Iris</taxon>
    </lineage>
</organism>
<dbReference type="Pfam" id="PF20431">
    <property type="entry name" value="E_motif"/>
    <property type="match status" value="1"/>
</dbReference>
<dbReference type="FunFam" id="1.25.40.10:FF:000031">
    <property type="entry name" value="Pentatricopeptide repeat-containing protein mitochondrial"/>
    <property type="match status" value="1"/>
</dbReference>
<dbReference type="AlphaFoldDB" id="A0AAX6GRL1"/>